<dbReference type="Proteomes" id="UP000772434">
    <property type="component" value="Unassembled WGS sequence"/>
</dbReference>
<dbReference type="PANTHER" id="PTHR31649">
    <property type="entry name" value="AGAP009604-PA"/>
    <property type="match status" value="1"/>
</dbReference>
<dbReference type="EMBL" id="JADNRY010000053">
    <property type="protein sequence ID" value="KAF9069238.1"/>
    <property type="molecule type" value="Genomic_DNA"/>
</dbReference>
<reference evidence="1" key="1">
    <citation type="submission" date="2020-11" db="EMBL/GenBank/DDBJ databases">
        <authorList>
            <consortium name="DOE Joint Genome Institute"/>
            <person name="Ahrendt S."/>
            <person name="Riley R."/>
            <person name="Andreopoulos W."/>
            <person name="Labutti K."/>
            <person name="Pangilinan J."/>
            <person name="Ruiz-Duenas F.J."/>
            <person name="Barrasa J.M."/>
            <person name="Sanchez-Garcia M."/>
            <person name="Camarero S."/>
            <person name="Miyauchi S."/>
            <person name="Serrano A."/>
            <person name="Linde D."/>
            <person name="Babiker R."/>
            <person name="Drula E."/>
            <person name="Ayuso-Fernandez I."/>
            <person name="Pacheco R."/>
            <person name="Padilla G."/>
            <person name="Ferreira P."/>
            <person name="Barriuso J."/>
            <person name="Kellner H."/>
            <person name="Castanera R."/>
            <person name="Alfaro M."/>
            <person name="Ramirez L."/>
            <person name="Pisabarro A.G."/>
            <person name="Kuo A."/>
            <person name="Tritt A."/>
            <person name="Lipzen A."/>
            <person name="He G."/>
            <person name="Yan M."/>
            <person name="Ng V."/>
            <person name="Cullen D."/>
            <person name="Martin F."/>
            <person name="Rosso M.-N."/>
            <person name="Henrissat B."/>
            <person name="Hibbett D."/>
            <person name="Martinez A.T."/>
            <person name="Grigoriev I.V."/>
        </authorList>
    </citation>
    <scope>NUCLEOTIDE SEQUENCE</scope>
    <source>
        <strain evidence="1">AH 40177</strain>
    </source>
</reference>
<organism evidence="1 2">
    <name type="scientific">Rhodocollybia butyracea</name>
    <dbReference type="NCBI Taxonomy" id="206335"/>
    <lineage>
        <taxon>Eukaryota</taxon>
        <taxon>Fungi</taxon>
        <taxon>Dikarya</taxon>
        <taxon>Basidiomycota</taxon>
        <taxon>Agaricomycotina</taxon>
        <taxon>Agaricomycetes</taxon>
        <taxon>Agaricomycetidae</taxon>
        <taxon>Agaricales</taxon>
        <taxon>Marasmiineae</taxon>
        <taxon>Omphalotaceae</taxon>
        <taxon>Rhodocollybia</taxon>
    </lineage>
</organism>
<evidence type="ECO:0000313" key="2">
    <source>
        <dbReference type="Proteomes" id="UP000772434"/>
    </source>
</evidence>
<dbReference type="InterPro" id="IPR006616">
    <property type="entry name" value="DM9_repeat"/>
</dbReference>
<dbReference type="Pfam" id="PF11901">
    <property type="entry name" value="DM9"/>
    <property type="match status" value="1"/>
</dbReference>
<sequence length="214" mass="23592">MIDSNVMLLRIHFHTYINSSPFYWLSLLHSSLLSSMNFPQAPTPPQNYYAPPPPVPASGYRIPLSHNSAFPTEMQTGRPPLHDADGVSPVFFGSAIFDNSVHPCKVVPALDPKCMVPYGGKEHHHHGRFDLLPFDPNTMELIYVSHGHIPAGRRPIEGGYEDNGNKLYHGVATVNGVRVPGKTAPHLGGCNVSFGGGEHNIQDNYEIFSFCSKY</sequence>
<comment type="caution">
    <text evidence="1">The sequence shown here is derived from an EMBL/GenBank/DDBJ whole genome shotgun (WGS) entry which is preliminary data.</text>
</comment>
<gene>
    <name evidence="1" type="ORF">BDP27DRAFT_738376</name>
</gene>
<keyword evidence="2" id="KW-1185">Reference proteome</keyword>
<dbReference type="PANTHER" id="PTHR31649:SF1">
    <property type="entry name" value="FARNESOIC ACID O-METHYL TRANSFERASE DOMAIN-CONTAINING PROTEIN"/>
    <property type="match status" value="1"/>
</dbReference>
<dbReference type="SMART" id="SM00696">
    <property type="entry name" value="DM9"/>
    <property type="match status" value="1"/>
</dbReference>
<name>A0A9P5PTU3_9AGAR</name>
<protein>
    <submittedName>
        <fullName evidence="1">Uncharacterized protein</fullName>
    </submittedName>
</protein>
<evidence type="ECO:0000313" key="1">
    <source>
        <dbReference type="EMBL" id="KAF9069238.1"/>
    </source>
</evidence>
<accession>A0A9P5PTU3</accession>
<dbReference type="AlphaFoldDB" id="A0A9P5PTU3"/>
<proteinExistence type="predicted"/>
<dbReference type="OrthoDB" id="2142040at2759"/>